<evidence type="ECO:0000313" key="2">
    <source>
        <dbReference type="Proteomes" id="UP000256899"/>
    </source>
</evidence>
<evidence type="ECO:0000313" key="1">
    <source>
        <dbReference type="EMBL" id="REL29316.1"/>
    </source>
</evidence>
<protein>
    <submittedName>
        <fullName evidence="1">DUF1496 domain-containing protein</fullName>
    </submittedName>
</protein>
<reference evidence="2" key="1">
    <citation type="submission" date="2018-08" db="EMBL/GenBank/DDBJ databases">
        <title>Thalassotalea euphylliae genome.</title>
        <authorList>
            <person name="Summers S."/>
            <person name="Rice S.A."/>
            <person name="Freckelton M.L."/>
            <person name="Nedved B.T."/>
            <person name="Hadfield M.G."/>
        </authorList>
    </citation>
    <scope>NUCLEOTIDE SEQUENCE [LARGE SCALE GENOMIC DNA]</scope>
    <source>
        <strain evidence="2">H3</strain>
    </source>
</reference>
<name>A0A3E0TXD4_9GAMM</name>
<comment type="caution">
    <text evidence="1">The sequence shown here is derived from an EMBL/GenBank/DDBJ whole genome shotgun (WGS) entry which is preliminary data.</text>
</comment>
<sequence length="170" mass="19593">MLNLLNCDFKSRLSYYLSVFSTRSIINFCFGNSKAVLFAIWVSSYCNTSLATDFVEAKDGVNLTDNNFPWHLVMDRGKILGCIYDNKHYSLGSILVLESLPRKCGQASDRNGVWQQLSESELALFKQNIESQQQLERESTYIGAEPINREEARLIRYLRRVKEFAEKSQE</sequence>
<organism evidence="1 2">
    <name type="scientific">Thalassotalea euphylliae</name>
    <dbReference type="NCBI Taxonomy" id="1655234"/>
    <lineage>
        <taxon>Bacteria</taxon>
        <taxon>Pseudomonadati</taxon>
        <taxon>Pseudomonadota</taxon>
        <taxon>Gammaproteobacteria</taxon>
        <taxon>Alteromonadales</taxon>
        <taxon>Colwelliaceae</taxon>
        <taxon>Thalassotalea</taxon>
    </lineage>
</organism>
<accession>A0A3E0TXD4</accession>
<dbReference type="InterPro" id="IPR009971">
    <property type="entry name" value="DUF1496"/>
</dbReference>
<gene>
    <name evidence="1" type="ORF">DXX94_00445</name>
</gene>
<dbReference type="AlphaFoldDB" id="A0A3E0TXD4"/>
<dbReference type="EMBL" id="QUOT01000001">
    <property type="protein sequence ID" value="REL29316.1"/>
    <property type="molecule type" value="Genomic_DNA"/>
</dbReference>
<proteinExistence type="predicted"/>
<dbReference type="Proteomes" id="UP000256899">
    <property type="component" value="Unassembled WGS sequence"/>
</dbReference>
<dbReference type="Pfam" id="PF07383">
    <property type="entry name" value="DUF1496"/>
    <property type="match status" value="1"/>
</dbReference>
<keyword evidence="2" id="KW-1185">Reference proteome</keyword>